<reference evidence="11 12" key="1">
    <citation type="submission" date="2016-11" db="EMBL/GenBank/DDBJ databases">
        <title>Rahnella oryzae sp. nov., isolated from rice root.</title>
        <authorList>
            <person name="Zhang X.-X."/>
            <person name="Zhang J."/>
        </authorList>
    </citation>
    <scope>NUCLEOTIDE SEQUENCE [LARGE SCALE GENOMIC DNA]</scope>
    <source>
        <strain evidence="11 12">J11-6</strain>
    </source>
</reference>
<keyword evidence="6 11" id="KW-0067">ATP-binding</keyword>
<dbReference type="EC" id="7.4.2.9" evidence="8"/>
<evidence type="ECO:0000256" key="4">
    <source>
        <dbReference type="ARBA" id="ARBA00022475"/>
    </source>
</evidence>
<feature type="domain" description="ABC transporter" evidence="10">
    <location>
        <begin position="6"/>
        <end position="249"/>
    </location>
</feature>
<dbReference type="STRING" id="2034155.BMI79_14640"/>
<dbReference type="SMART" id="SM00382">
    <property type="entry name" value="AAA"/>
    <property type="match status" value="1"/>
</dbReference>
<dbReference type="InterPro" id="IPR003593">
    <property type="entry name" value="AAA+_ATPase"/>
</dbReference>
<evidence type="ECO:0000256" key="8">
    <source>
        <dbReference type="ARBA" id="ARBA00038852"/>
    </source>
</evidence>
<comment type="catalytic activity">
    <reaction evidence="9">
        <text>a dipeptide(out) + ATP + H2O = a dipeptide(in) + ADP + phosphate + H(+)</text>
        <dbReference type="Rhea" id="RHEA:23120"/>
        <dbReference type="ChEBI" id="CHEBI:15377"/>
        <dbReference type="ChEBI" id="CHEBI:15378"/>
        <dbReference type="ChEBI" id="CHEBI:30616"/>
        <dbReference type="ChEBI" id="CHEBI:43474"/>
        <dbReference type="ChEBI" id="CHEBI:90799"/>
        <dbReference type="ChEBI" id="CHEBI:456216"/>
        <dbReference type="EC" id="7.4.2.9"/>
    </reaction>
</comment>
<dbReference type="GO" id="GO:0016887">
    <property type="term" value="F:ATP hydrolysis activity"/>
    <property type="evidence" value="ECO:0007669"/>
    <property type="project" value="InterPro"/>
</dbReference>
<keyword evidence="5" id="KW-0547">Nucleotide-binding</keyword>
<comment type="subcellular location">
    <subcellularLocation>
        <location evidence="1">Cell inner membrane</location>
        <topology evidence="1">Peripheral membrane protein</topology>
    </subcellularLocation>
</comment>
<dbReference type="PANTHER" id="PTHR43297:SF2">
    <property type="entry name" value="DIPEPTIDE TRANSPORT ATP-BINDING PROTEIN DPPD"/>
    <property type="match status" value="1"/>
</dbReference>
<keyword evidence="7" id="KW-0472">Membrane</keyword>
<dbReference type="CDD" id="cd03257">
    <property type="entry name" value="ABC_NikE_OppD_transporters"/>
    <property type="match status" value="1"/>
</dbReference>
<dbReference type="GO" id="GO:0005524">
    <property type="term" value="F:ATP binding"/>
    <property type="evidence" value="ECO:0007669"/>
    <property type="project" value="UniProtKB-KW"/>
</dbReference>
<dbReference type="RefSeq" id="WP_076942959.1">
    <property type="nucleotide sequence ID" value="NZ_MOXD01000008.1"/>
</dbReference>
<keyword evidence="3" id="KW-0813">Transport</keyword>
<dbReference type="Proteomes" id="UP000216021">
    <property type="component" value="Unassembled WGS sequence"/>
</dbReference>
<evidence type="ECO:0000313" key="11">
    <source>
        <dbReference type="EMBL" id="OMQ21323.1"/>
    </source>
</evidence>
<dbReference type="InterPro" id="IPR027417">
    <property type="entry name" value="P-loop_NTPase"/>
</dbReference>
<accession>A0A1S8CGP2</accession>
<dbReference type="SUPFAM" id="SSF52540">
    <property type="entry name" value="P-loop containing nucleoside triphosphate hydrolases"/>
    <property type="match status" value="1"/>
</dbReference>
<protein>
    <recommendedName>
        <fullName evidence="8">ABC-type dipeptide transporter</fullName>
        <ecNumber evidence="8">7.4.2.9</ecNumber>
    </recommendedName>
</protein>
<dbReference type="InterPro" id="IPR003439">
    <property type="entry name" value="ABC_transporter-like_ATP-bd"/>
</dbReference>
<sequence>MTEPLLVARNLSINFNGHPVVDNLSLTIGREKVALVGESGSGKSMTARALMGLVRNPGIVSADTLCYRQTDLLTLKPRQWNEVRGAKIAMVLQDPRYALNPVRCIGKQIEESLTLHHSLTRADRHERVLNALAAVGLPENIYHSYPGQLSGGMGQRAMLAIALVNDPQLLIADEPTSALDARLRNQILDLIVEQTTRRNMGLLLISHDLPLVATRCDRVLVMYQGKLVDQGLAADLPSATHPYTRTLWACRPSAATYGQELPVLDRSIDFTRSEHGAD</sequence>
<name>A0A1S8CGP2_9GAMM</name>
<organism evidence="11 12">
    <name type="scientific">Serratia oryzae</name>
    <dbReference type="NCBI Taxonomy" id="2034155"/>
    <lineage>
        <taxon>Bacteria</taxon>
        <taxon>Pseudomonadati</taxon>
        <taxon>Pseudomonadota</taxon>
        <taxon>Gammaproteobacteria</taxon>
        <taxon>Enterobacterales</taxon>
        <taxon>Yersiniaceae</taxon>
        <taxon>Serratia</taxon>
    </lineage>
</organism>
<evidence type="ECO:0000256" key="6">
    <source>
        <dbReference type="ARBA" id="ARBA00022840"/>
    </source>
</evidence>
<dbReference type="GO" id="GO:0005886">
    <property type="term" value="C:plasma membrane"/>
    <property type="evidence" value="ECO:0007669"/>
    <property type="project" value="UniProtKB-SubCell"/>
</dbReference>
<keyword evidence="4" id="KW-1003">Cell membrane</keyword>
<dbReference type="Gene3D" id="3.40.50.300">
    <property type="entry name" value="P-loop containing nucleotide triphosphate hydrolases"/>
    <property type="match status" value="1"/>
</dbReference>
<comment type="caution">
    <text evidence="11">The sequence shown here is derived from an EMBL/GenBank/DDBJ whole genome shotgun (WGS) entry which is preliminary data.</text>
</comment>
<dbReference type="PROSITE" id="PS50893">
    <property type="entry name" value="ABC_TRANSPORTER_2"/>
    <property type="match status" value="1"/>
</dbReference>
<evidence type="ECO:0000256" key="1">
    <source>
        <dbReference type="ARBA" id="ARBA00004417"/>
    </source>
</evidence>
<keyword evidence="12" id="KW-1185">Reference proteome</keyword>
<evidence type="ECO:0000256" key="5">
    <source>
        <dbReference type="ARBA" id="ARBA00022741"/>
    </source>
</evidence>
<evidence type="ECO:0000256" key="3">
    <source>
        <dbReference type="ARBA" id="ARBA00022448"/>
    </source>
</evidence>
<dbReference type="Pfam" id="PF00005">
    <property type="entry name" value="ABC_tran"/>
    <property type="match status" value="1"/>
</dbReference>
<evidence type="ECO:0000259" key="10">
    <source>
        <dbReference type="PROSITE" id="PS50893"/>
    </source>
</evidence>
<dbReference type="AlphaFoldDB" id="A0A1S8CGP2"/>
<dbReference type="OrthoDB" id="9802772at2"/>
<gene>
    <name evidence="11" type="ORF">BMI79_14640</name>
</gene>
<evidence type="ECO:0000256" key="2">
    <source>
        <dbReference type="ARBA" id="ARBA00005417"/>
    </source>
</evidence>
<evidence type="ECO:0000256" key="9">
    <source>
        <dbReference type="ARBA" id="ARBA00047356"/>
    </source>
</evidence>
<evidence type="ECO:0000313" key="12">
    <source>
        <dbReference type="Proteomes" id="UP000216021"/>
    </source>
</evidence>
<proteinExistence type="inferred from homology"/>
<dbReference type="InterPro" id="IPR050388">
    <property type="entry name" value="ABC_Ni/Peptide_Import"/>
</dbReference>
<comment type="similarity">
    <text evidence="2">Belongs to the ABC transporter superfamily.</text>
</comment>
<dbReference type="EMBL" id="MOXD01000008">
    <property type="protein sequence ID" value="OMQ21323.1"/>
    <property type="molecule type" value="Genomic_DNA"/>
</dbReference>
<evidence type="ECO:0000256" key="7">
    <source>
        <dbReference type="ARBA" id="ARBA00023136"/>
    </source>
</evidence>
<dbReference type="PANTHER" id="PTHR43297">
    <property type="entry name" value="OLIGOPEPTIDE TRANSPORT ATP-BINDING PROTEIN APPD"/>
    <property type="match status" value="1"/>
</dbReference>